<feature type="transmembrane region" description="Helical" evidence="4">
    <location>
        <begin position="242"/>
        <end position="260"/>
    </location>
</feature>
<dbReference type="SUPFAM" id="SSF103473">
    <property type="entry name" value="MFS general substrate transporter"/>
    <property type="match status" value="1"/>
</dbReference>
<feature type="transmembrane region" description="Helical" evidence="4">
    <location>
        <begin position="296"/>
        <end position="318"/>
    </location>
</feature>
<dbReference type="PANTHER" id="PTHR23537:SF1">
    <property type="entry name" value="SUGAR TRANSPORTER"/>
    <property type="match status" value="1"/>
</dbReference>
<dbReference type="PANTHER" id="PTHR23537">
    <property type="match status" value="1"/>
</dbReference>
<feature type="transmembrane region" description="Helical" evidence="4">
    <location>
        <begin position="137"/>
        <end position="161"/>
    </location>
</feature>
<dbReference type="RefSeq" id="WP_118999788.1">
    <property type="nucleotide sequence ID" value="NZ_CP033446.1"/>
</dbReference>
<evidence type="ECO:0000259" key="5">
    <source>
        <dbReference type="PROSITE" id="PS50850"/>
    </source>
</evidence>
<dbReference type="InterPro" id="IPR010645">
    <property type="entry name" value="MFS_4"/>
</dbReference>
<dbReference type="Pfam" id="PF06779">
    <property type="entry name" value="MFS_4"/>
    <property type="match status" value="1"/>
</dbReference>
<dbReference type="InterPro" id="IPR036259">
    <property type="entry name" value="MFS_trans_sf"/>
</dbReference>
<feature type="transmembrane region" description="Helical" evidence="4">
    <location>
        <begin position="103"/>
        <end position="125"/>
    </location>
</feature>
<sequence>MTSAYRNALLLSLGPAAGIGLGRFAYALLLPAMQADLGWSYAAAGWINAANAAGYLGGAMLAPALAQRVGAARAFAAGLAMLLPALAAVALTRDVAALAALRLLAGASGGVVFVCGGLLAVGLSLRAGSGGLVLGTFYAGTGLGMILSALAVAPLLGIAGATHWPQGWMILAGLSALCAALALLPLRDGLGASVRQAGSRGPTPLRFWRILAGYLLFGLGSIGYMTFIYGHLAESAGGWRQAMLFWCALGLAAVAAPSIWRRLIGGASPERSFALLVATNALGSVLPFLMPGALGLWLSAFLFGSTFFSTVAATSAFASALPQAFDRGRAIRAFTIAFALGQFGGPVVLGWTADLTGRLDAPLMFASLVVLAGAVLGVLERRPDAIDGA</sequence>
<reference evidence="6 7" key="1">
    <citation type="submission" date="2018-08" db="EMBL/GenBank/DDBJ databases">
        <title>Draft genome sequence of Rhodobacter sphaeroides FY.</title>
        <authorList>
            <person name="Rayyan A."/>
            <person name="Meyer T.E."/>
            <person name="Kyndt J.A."/>
        </authorList>
    </citation>
    <scope>NUCLEOTIDE SEQUENCE [LARGE SCALE GENOMIC DNA]</scope>
    <source>
        <strain evidence="6 7">FY</strain>
    </source>
</reference>
<keyword evidence="1 4" id="KW-0812">Transmembrane</keyword>
<dbReference type="GO" id="GO:0022857">
    <property type="term" value="F:transmembrane transporter activity"/>
    <property type="evidence" value="ECO:0007669"/>
    <property type="project" value="InterPro"/>
</dbReference>
<evidence type="ECO:0000256" key="4">
    <source>
        <dbReference type="SAM" id="Phobius"/>
    </source>
</evidence>
<dbReference type="GO" id="GO:0005886">
    <property type="term" value="C:plasma membrane"/>
    <property type="evidence" value="ECO:0007669"/>
    <property type="project" value="TreeGrafter"/>
</dbReference>
<keyword evidence="3 4" id="KW-0472">Membrane</keyword>
<evidence type="ECO:0000256" key="1">
    <source>
        <dbReference type="ARBA" id="ARBA00022692"/>
    </source>
</evidence>
<feature type="transmembrane region" description="Helical" evidence="4">
    <location>
        <begin position="207"/>
        <end position="230"/>
    </location>
</feature>
<feature type="transmembrane region" description="Helical" evidence="4">
    <location>
        <begin position="74"/>
        <end position="91"/>
    </location>
</feature>
<evidence type="ECO:0000256" key="3">
    <source>
        <dbReference type="ARBA" id="ARBA00023136"/>
    </source>
</evidence>
<evidence type="ECO:0000313" key="7">
    <source>
        <dbReference type="Proteomes" id="UP000266305"/>
    </source>
</evidence>
<gene>
    <name evidence="6" type="ORF">D1114_07805</name>
</gene>
<feature type="transmembrane region" description="Helical" evidence="4">
    <location>
        <begin position="167"/>
        <end position="186"/>
    </location>
</feature>
<evidence type="ECO:0000313" key="6">
    <source>
        <dbReference type="EMBL" id="RHZ96021.1"/>
    </source>
</evidence>
<dbReference type="EMBL" id="QWGP01000006">
    <property type="protein sequence ID" value="RHZ96021.1"/>
    <property type="molecule type" value="Genomic_DNA"/>
</dbReference>
<comment type="caution">
    <text evidence="6">The sequence shown here is derived from an EMBL/GenBank/DDBJ whole genome shotgun (WGS) entry which is preliminary data.</text>
</comment>
<proteinExistence type="predicted"/>
<dbReference type="Proteomes" id="UP000266305">
    <property type="component" value="Unassembled WGS sequence"/>
</dbReference>
<feature type="transmembrane region" description="Helical" evidence="4">
    <location>
        <begin position="43"/>
        <end position="62"/>
    </location>
</feature>
<feature type="transmembrane region" description="Helical" evidence="4">
    <location>
        <begin position="272"/>
        <end position="290"/>
    </location>
</feature>
<keyword evidence="2 4" id="KW-1133">Transmembrane helix</keyword>
<dbReference type="Gene3D" id="1.20.1250.20">
    <property type="entry name" value="MFS general substrate transporter like domains"/>
    <property type="match status" value="1"/>
</dbReference>
<dbReference type="InterPro" id="IPR020846">
    <property type="entry name" value="MFS_dom"/>
</dbReference>
<evidence type="ECO:0000256" key="2">
    <source>
        <dbReference type="ARBA" id="ARBA00022989"/>
    </source>
</evidence>
<feature type="transmembrane region" description="Helical" evidence="4">
    <location>
        <begin position="361"/>
        <end position="379"/>
    </location>
</feature>
<feature type="transmembrane region" description="Helical" evidence="4">
    <location>
        <begin position="330"/>
        <end position="349"/>
    </location>
</feature>
<dbReference type="PROSITE" id="PS50850">
    <property type="entry name" value="MFS"/>
    <property type="match status" value="1"/>
</dbReference>
<accession>A0AAX1UMS0</accession>
<organism evidence="6 7">
    <name type="scientific">Cereibacter sphaeroides</name>
    <name type="common">Rhodobacter sphaeroides</name>
    <dbReference type="NCBI Taxonomy" id="1063"/>
    <lineage>
        <taxon>Bacteria</taxon>
        <taxon>Pseudomonadati</taxon>
        <taxon>Pseudomonadota</taxon>
        <taxon>Alphaproteobacteria</taxon>
        <taxon>Rhodobacterales</taxon>
        <taxon>Paracoccaceae</taxon>
        <taxon>Cereibacter</taxon>
    </lineage>
</organism>
<name>A0AAX1UMS0_CERSP</name>
<dbReference type="AlphaFoldDB" id="A0AAX1UMS0"/>
<protein>
    <submittedName>
        <fullName evidence="6">YbfB/YjiJ family MFS transporter</fullName>
    </submittedName>
</protein>
<feature type="domain" description="Major facilitator superfamily (MFS) profile" evidence="5">
    <location>
        <begin position="1"/>
        <end position="389"/>
    </location>
</feature>